<dbReference type="AlphaFoldDB" id="A0A9D1JHA9"/>
<keyword evidence="6 8" id="KW-1133">Transmembrane helix</keyword>
<accession>A0A9D1JHA9</accession>
<feature type="transmembrane region" description="Helical" evidence="8">
    <location>
        <begin position="140"/>
        <end position="160"/>
    </location>
</feature>
<dbReference type="Pfam" id="PF01032">
    <property type="entry name" value="FecCD"/>
    <property type="match status" value="1"/>
</dbReference>
<dbReference type="PANTHER" id="PTHR30472:SF70">
    <property type="entry name" value="MOLYBDATE IMPORT SYSTEM PERMEASE PROTEIN MOLB"/>
    <property type="match status" value="1"/>
</dbReference>
<evidence type="ECO:0000256" key="8">
    <source>
        <dbReference type="SAM" id="Phobius"/>
    </source>
</evidence>
<reference evidence="9" key="1">
    <citation type="submission" date="2020-10" db="EMBL/GenBank/DDBJ databases">
        <authorList>
            <person name="Gilroy R."/>
        </authorList>
    </citation>
    <scope>NUCLEOTIDE SEQUENCE</scope>
    <source>
        <strain evidence="9">ChiSxjej1B13-7041</strain>
    </source>
</reference>
<comment type="caution">
    <text evidence="9">The sequence shown here is derived from an EMBL/GenBank/DDBJ whole genome shotgun (WGS) entry which is preliminary data.</text>
</comment>
<keyword evidence="4" id="KW-1003">Cell membrane</keyword>
<evidence type="ECO:0000256" key="2">
    <source>
        <dbReference type="ARBA" id="ARBA00007935"/>
    </source>
</evidence>
<dbReference type="Gene3D" id="1.10.3470.10">
    <property type="entry name" value="ABC transporter involved in vitamin B12 uptake, BtuC"/>
    <property type="match status" value="1"/>
</dbReference>
<feature type="transmembrane region" description="Helical" evidence="8">
    <location>
        <begin position="88"/>
        <end position="107"/>
    </location>
</feature>
<dbReference type="EMBL" id="DVHU01000115">
    <property type="protein sequence ID" value="HIR94316.1"/>
    <property type="molecule type" value="Genomic_DNA"/>
</dbReference>
<keyword evidence="7 8" id="KW-0472">Membrane</keyword>
<dbReference type="SUPFAM" id="SSF81345">
    <property type="entry name" value="ABC transporter involved in vitamin B12 uptake, BtuC"/>
    <property type="match status" value="1"/>
</dbReference>
<protein>
    <submittedName>
        <fullName evidence="9">Iron ABC transporter permease</fullName>
    </submittedName>
</protein>
<evidence type="ECO:0000256" key="6">
    <source>
        <dbReference type="ARBA" id="ARBA00022989"/>
    </source>
</evidence>
<name>A0A9D1JHA9_9FIRM</name>
<evidence type="ECO:0000313" key="9">
    <source>
        <dbReference type="EMBL" id="HIR94316.1"/>
    </source>
</evidence>
<evidence type="ECO:0000256" key="4">
    <source>
        <dbReference type="ARBA" id="ARBA00022475"/>
    </source>
</evidence>
<evidence type="ECO:0000313" key="10">
    <source>
        <dbReference type="Proteomes" id="UP000886841"/>
    </source>
</evidence>
<keyword evidence="5 8" id="KW-0812">Transmembrane</keyword>
<evidence type="ECO:0000256" key="3">
    <source>
        <dbReference type="ARBA" id="ARBA00022448"/>
    </source>
</evidence>
<dbReference type="GO" id="GO:0005886">
    <property type="term" value="C:plasma membrane"/>
    <property type="evidence" value="ECO:0007669"/>
    <property type="project" value="UniProtKB-SubCell"/>
</dbReference>
<comment type="subcellular location">
    <subcellularLocation>
        <location evidence="1">Cell membrane</location>
        <topology evidence="1">Multi-pass membrane protein</topology>
    </subcellularLocation>
</comment>
<proteinExistence type="inferred from homology"/>
<keyword evidence="3" id="KW-0813">Transport</keyword>
<dbReference type="InterPro" id="IPR037294">
    <property type="entry name" value="ABC_BtuC-like"/>
</dbReference>
<feature type="transmembrane region" description="Helical" evidence="8">
    <location>
        <begin position="114"/>
        <end position="134"/>
    </location>
</feature>
<comment type="similarity">
    <text evidence="2">Belongs to the binding-protein-dependent transport system permease family. FecCD subfamily.</text>
</comment>
<evidence type="ECO:0000256" key="5">
    <source>
        <dbReference type="ARBA" id="ARBA00022692"/>
    </source>
</evidence>
<dbReference type="CDD" id="cd06550">
    <property type="entry name" value="TM_ABC_iron-siderophores_like"/>
    <property type="match status" value="1"/>
</dbReference>
<evidence type="ECO:0000256" key="7">
    <source>
        <dbReference type="ARBA" id="ARBA00023136"/>
    </source>
</evidence>
<reference evidence="9" key="2">
    <citation type="journal article" date="2021" name="PeerJ">
        <title>Extensive microbial diversity within the chicken gut microbiome revealed by metagenomics and culture.</title>
        <authorList>
            <person name="Gilroy R."/>
            <person name="Ravi A."/>
            <person name="Getino M."/>
            <person name="Pursley I."/>
            <person name="Horton D.L."/>
            <person name="Alikhan N.F."/>
            <person name="Baker D."/>
            <person name="Gharbi K."/>
            <person name="Hall N."/>
            <person name="Watson M."/>
            <person name="Adriaenssens E.M."/>
            <person name="Foster-Nyarko E."/>
            <person name="Jarju S."/>
            <person name="Secka A."/>
            <person name="Antonio M."/>
            <person name="Oren A."/>
            <person name="Chaudhuri R.R."/>
            <person name="La Ragione R."/>
            <person name="Hildebrand F."/>
            <person name="Pallen M.J."/>
        </authorList>
    </citation>
    <scope>NUCLEOTIDE SEQUENCE</scope>
    <source>
        <strain evidence="9">ChiSxjej1B13-7041</strain>
    </source>
</reference>
<feature type="transmembrane region" description="Helical" evidence="8">
    <location>
        <begin position="6"/>
        <end position="28"/>
    </location>
</feature>
<dbReference type="PANTHER" id="PTHR30472">
    <property type="entry name" value="FERRIC ENTEROBACTIN TRANSPORT SYSTEM PERMEASE PROTEIN"/>
    <property type="match status" value="1"/>
</dbReference>
<feature type="transmembrane region" description="Helical" evidence="8">
    <location>
        <begin position="58"/>
        <end position="76"/>
    </location>
</feature>
<sequence>MKKKKFWIMMVIFIACVLLSCCVGRYPLSLRDLWEMLTGAMEDGMKVSVFWQIRLPRTFFAALAGMALSLSGMVYQNLFQNPLVAPDVLGVSGGASAGAVAAILLGGGAARIQLFALGGGLLAVGLTLGLASLVGSRRNIGLLLSGIVVGSLAESMIMLMKYSADPTSQLPSMDYWLMGSFHTIHWEDVRTGLPLLLLPMAALYLLRFQLRILSLGEEEARSLGMRAGRMKLFSILCATLLTAAVVSVTGVISWIGLIVPHMVQLFFGQDMKENFSICLLGGGALLLGADLLARSLSQAEIPISILTSVIGAACLVAALYFRKRKGEELL</sequence>
<evidence type="ECO:0000256" key="1">
    <source>
        <dbReference type="ARBA" id="ARBA00004651"/>
    </source>
</evidence>
<dbReference type="GO" id="GO:0022857">
    <property type="term" value="F:transmembrane transporter activity"/>
    <property type="evidence" value="ECO:0007669"/>
    <property type="project" value="InterPro"/>
</dbReference>
<feature type="transmembrane region" description="Helical" evidence="8">
    <location>
        <begin position="193"/>
        <end position="212"/>
    </location>
</feature>
<dbReference type="Proteomes" id="UP000886841">
    <property type="component" value="Unassembled WGS sequence"/>
</dbReference>
<feature type="transmembrane region" description="Helical" evidence="8">
    <location>
        <begin position="232"/>
        <end position="263"/>
    </location>
</feature>
<dbReference type="GO" id="GO:0033214">
    <property type="term" value="P:siderophore-iron import into cell"/>
    <property type="evidence" value="ECO:0007669"/>
    <property type="project" value="TreeGrafter"/>
</dbReference>
<organism evidence="9 10">
    <name type="scientific">Candidatus Egerieimonas intestinavium</name>
    <dbReference type="NCBI Taxonomy" id="2840777"/>
    <lineage>
        <taxon>Bacteria</taxon>
        <taxon>Bacillati</taxon>
        <taxon>Bacillota</taxon>
        <taxon>Clostridia</taxon>
        <taxon>Lachnospirales</taxon>
        <taxon>Lachnospiraceae</taxon>
        <taxon>Lachnospiraceae incertae sedis</taxon>
        <taxon>Candidatus Egerieimonas</taxon>
    </lineage>
</organism>
<gene>
    <name evidence="9" type="ORF">IAB98_12950</name>
</gene>
<dbReference type="InterPro" id="IPR000522">
    <property type="entry name" value="ABC_transptr_permease_BtuC"/>
</dbReference>
<dbReference type="PROSITE" id="PS51257">
    <property type="entry name" value="PROKAR_LIPOPROTEIN"/>
    <property type="match status" value="1"/>
</dbReference>
<feature type="transmembrane region" description="Helical" evidence="8">
    <location>
        <begin position="301"/>
        <end position="321"/>
    </location>
</feature>